<keyword evidence="1" id="KW-0812">Transmembrane</keyword>
<organism evidence="2 3">
    <name type="scientific">Trichinella pseudospiralis</name>
    <name type="common">Parasitic roundworm</name>
    <dbReference type="NCBI Taxonomy" id="6337"/>
    <lineage>
        <taxon>Eukaryota</taxon>
        <taxon>Metazoa</taxon>
        <taxon>Ecdysozoa</taxon>
        <taxon>Nematoda</taxon>
        <taxon>Enoplea</taxon>
        <taxon>Dorylaimia</taxon>
        <taxon>Trichinellida</taxon>
        <taxon>Trichinellidae</taxon>
        <taxon>Trichinella</taxon>
    </lineage>
</organism>
<dbReference type="EMBL" id="JYDT01000126">
    <property type="protein sequence ID" value="KRY83977.1"/>
    <property type="molecule type" value="Genomic_DNA"/>
</dbReference>
<comment type="caution">
    <text evidence="2">The sequence shown here is derived from an EMBL/GenBank/DDBJ whole genome shotgun (WGS) entry which is preliminary data.</text>
</comment>
<reference evidence="2 3" key="1">
    <citation type="submission" date="2015-01" db="EMBL/GenBank/DDBJ databases">
        <title>Evolution of Trichinella species and genotypes.</title>
        <authorList>
            <person name="Korhonen P.K."/>
            <person name="Edoardo P."/>
            <person name="Giuseppe L.R."/>
            <person name="Gasser R.B."/>
        </authorList>
    </citation>
    <scope>NUCLEOTIDE SEQUENCE [LARGE SCALE GENOMIC DNA]</scope>
    <source>
        <strain evidence="2">ISS470</strain>
    </source>
</reference>
<protein>
    <submittedName>
        <fullName evidence="2">Uncharacterized protein</fullName>
    </submittedName>
</protein>
<keyword evidence="1" id="KW-1133">Transmembrane helix</keyword>
<accession>A0A0V1FD37</accession>
<sequence>MMKLCVMFLSEICSIRQLQHNVSGLEFFQTFNLVQFLVKYFHDSSHILHLISWSFAAYGLLRYLFVAARELSEN</sequence>
<evidence type="ECO:0000313" key="3">
    <source>
        <dbReference type="Proteomes" id="UP000054995"/>
    </source>
</evidence>
<dbReference type="Proteomes" id="UP000054995">
    <property type="component" value="Unassembled WGS sequence"/>
</dbReference>
<evidence type="ECO:0000256" key="1">
    <source>
        <dbReference type="SAM" id="Phobius"/>
    </source>
</evidence>
<feature type="transmembrane region" description="Helical" evidence="1">
    <location>
        <begin position="48"/>
        <end position="68"/>
    </location>
</feature>
<gene>
    <name evidence="2" type="ORF">T4D_1577</name>
</gene>
<dbReference type="AlphaFoldDB" id="A0A0V1FD37"/>
<proteinExistence type="predicted"/>
<keyword evidence="3" id="KW-1185">Reference proteome</keyword>
<name>A0A0V1FD37_TRIPS</name>
<evidence type="ECO:0000313" key="2">
    <source>
        <dbReference type="EMBL" id="KRY83977.1"/>
    </source>
</evidence>
<keyword evidence="1" id="KW-0472">Membrane</keyword>